<dbReference type="EMBL" id="ML994524">
    <property type="protein sequence ID" value="KAF2196001.1"/>
    <property type="molecule type" value="Genomic_DNA"/>
</dbReference>
<dbReference type="SMART" id="SM00829">
    <property type="entry name" value="PKS_ER"/>
    <property type="match status" value="1"/>
</dbReference>
<evidence type="ECO:0000313" key="2">
    <source>
        <dbReference type="EMBL" id="KAF2196001.1"/>
    </source>
</evidence>
<dbReference type="Pfam" id="PF08240">
    <property type="entry name" value="ADH_N"/>
    <property type="match status" value="1"/>
</dbReference>
<dbReference type="InterPro" id="IPR052711">
    <property type="entry name" value="Zinc_ADH-like"/>
</dbReference>
<proteinExistence type="predicted"/>
<dbReference type="InterPro" id="IPR013149">
    <property type="entry name" value="ADH-like_C"/>
</dbReference>
<keyword evidence="3" id="KW-1185">Reference proteome</keyword>
<sequence length="363" mass="39031">MAPQMKAFTSAQDGLDNLFLTDIPVPVAGSGEVLVKIHTIALNYRDTEVVMGLYNHHSKLGSDKPLPTIVPCSDMCGTVVSLGSDVQQWKEGDKVLSTFNQSHLSGTITQKDMASGLGLPLTGVLSEYRAFPAESLVRKPEGLSDEEACTLPIAGLTAWMALNGFNPLGQWLGKNGTEDAKKTIVLIQGTGGVAVMGLLLAKAAGATVIITSSSDSKLERARNLGADYTINYKTTPKWDEEVLKITNGNGADIIFENGGAKTLRQSFECVAFGGLINCIGYLSGKTDDPEDRTNTNVLALKRNVTLKGLLNGPKDRLEELVSFVEEKGVKPVVDRVWAFKEAKEALKYIFEGGHFGKVVIKVE</sequence>
<dbReference type="PANTHER" id="PTHR45033:SF1">
    <property type="entry name" value="OXIDOREDUCTASE (EUROFUNG)"/>
    <property type="match status" value="1"/>
</dbReference>
<dbReference type="GO" id="GO:0016491">
    <property type="term" value="F:oxidoreductase activity"/>
    <property type="evidence" value="ECO:0007669"/>
    <property type="project" value="InterPro"/>
</dbReference>
<name>A0A9P4JDU1_9PLEO</name>
<organism evidence="2 3">
    <name type="scientific">Delitschia confertaspora ATCC 74209</name>
    <dbReference type="NCBI Taxonomy" id="1513339"/>
    <lineage>
        <taxon>Eukaryota</taxon>
        <taxon>Fungi</taxon>
        <taxon>Dikarya</taxon>
        <taxon>Ascomycota</taxon>
        <taxon>Pezizomycotina</taxon>
        <taxon>Dothideomycetes</taxon>
        <taxon>Pleosporomycetidae</taxon>
        <taxon>Pleosporales</taxon>
        <taxon>Delitschiaceae</taxon>
        <taxon>Delitschia</taxon>
    </lineage>
</organism>
<protein>
    <submittedName>
        <fullName evidence="2">Oxidoreductase</fullName>
    </submittedName>
</protein>
<dbReference type="SUPFAM" id="SSF50129">
    <property type="entry name" value="GroES-like"/>
    <property type="match status" value="1"/>
</dbReference>
<dbReference type="SUPFAM" id="SSF51735">
    <property type="entry name" value="NAD(P)-binding Rossmann-fold domains"/>
    <property type="match status" value="1"/>
</dbReference>
<dbReference type="InterPro" id="IPR013154">
    <property type="entry name" value="ADH-like_N"/>
</dbReference>
<dbReference type="CDD" id="cd08276">
    <property type="entry name" value="MDR7"/>
    <property type="match status" value="1"/>
</dbReference>
<dbReference type="InterPro" id="IPR020843">
    <property type="entry name" value="ER"/>
</dbReference>
<dbReference type="Proteomes" id="UP000799536">
    <property type="component" value="Unassembled WGS sequence"/>
</dbReference>
<dbReference type="PANTHER" id="PTHR45033">
    <property type="match status" value="1"/>
</dbReference>
<accession>A0A9P4JDU1</accession>
<gene>
    <name evidence="2" type="ORF">GQ43DRAFT_283262</name>
</gene>
<dbReference type="Pfam" id="PF00107">
    <property type="entry name" value="ADH_zinc_N"/>
    <property type="match status" value="1"/>
</dbReference>
<dbReference type="AlphaFoldDB" id="A0A9P4JDU1"/>
<reference evidence="2" key="1">
    <citation type="journal article" date="2020" name="Stud. Mycol.">
        <title>101 Dothideomycetes genomes: a test case for predicting lifestyles and emergence of pathogens.</title>
        <authorList>
            <person name="Haridas S."/>
            <person name="Albert R."/>
            <person name="Binder M."/>
            <person name="Bloem J."/>
            <person name="Labutti K."/>
            <person name="Salamov A."/>
            <person name="Andreopoulos B."/>
            <person name="Baker S."/>
            <person name="Barry K."/>
            <person name="Bills G."/>
            <person name="Bluhm B."/>
            <person name="Cannon C."/>
            <person name="Castanera R."/>
            <person name="Culley D."/>
            <person name="Daum C."/>
            <person name="Ezra D."/>
            <person name="Gonzalez J."/>
            <person name="Henrissat B."/>
            <person name="Kuo A."/>
            <person name="Liang C."/>
            <person name="Lipzen A."/>
            <person name="Lutzoni F."/>
            <person name="Magnuson J."/>
            <person name="Mondo S."/>
            <person name="Nolan M."/>
            <person name="Ohm R."/>
            <person name="Pangilinan J."/>
            <person name="Park H.-J."/>
            <person name="Ramirez L."/>
            <person name="Alfaro M."/>
            <person name="Sun H."/>
            <person name="Tritt A."/>
            <person name="Yoshinaga Y."/>
            <person name="Zwiers L.-H."/>
            <person name="Turgeon B."/>
            <person name="Goodwin S."/>
            <person name="Spatafora J."/>
            <person name="Crous P."/>
            <person name="Grigoriev I."/>
        </authorList>
    </citation>
    <scope>NUCLEOTIDE SEQUENCE</scope>
    <source>
        <strain evidence="2">ATCC 74209</strain>
    </source>
</reference>
<dbReference type="InterPro" id="IPR011032">
    <property type="entry name" value="GroES-like_sf"/>
</dbReference>
<dbReference type="OrthoDB" id="3509362at2759"/>
<feature type="domain" description="Enoyl reductase (ER)" evidence="1">
    <location>
        <begin position="14"/>
        <end position="360"/>
    </location>
</feature>
<evidence type="ECO:0000259" key="1">
    <source>
        <dbReference type="SMART" id="SM00829"/>
    </source>
</evidence>
<comment type="caution">
    <text evidence="2">The sequence shown here is derived from an EMBL/GenBank/DDBJ whole genome shotgun (WGS) entry which is preliminary data.</text>
</comment>
<dbReference type="Gene3D" id="3.90.180.10">
    <property type="entry name" value="Medium-chain alcohol dehydrogenases, catalytic domain"/>
    <property type="match status" value="1"/>
</dbReference>
<evidence type="ECO:0000313" key="3">
    <source>
        <dbReference type="Proteomes" id="UP000799536"/>
    </source>
</evidence>
<dbReference type="InterPro" id="IPR036291">
    <property type="entry name" value="NAD(P)-bd_dom_sf"/>
</dbReference>
<dbReference type="Gene3D" id="3.40.50.720">
    <property type="entry name" value="NAD(P)-binding Rossmann-like Domain"/>
    <property type="match status" value="1"/>
</dbReference>